<protein>
    <recommendedName>
        <fullName evidence="4">Lipoprotein</fullName>
    </recommendedName>
</protein>
<dbReference type="PROSITE" id="PS51257">
    <property type="entry name" value="PROKAR_LIPOPROTEIN"/>
    <property type="match status" value="1"/>
</dbReference>
<keyword evidence="3" id="KW-1185">Reference proteome</keyword>
<proteinExistence type="predicted"/>
<feature type="signal peptide" evidence="1">
    <location>
        <begin position="1"/>
        <end position="25"/>
    </location>
</feature>
<evidence type="ECO:0000313" key="2">
    <source>
        <dbReference type="EMBL" id="KHA62002.1"/>
    </source>
</evidence>
<comment type="caution">
    <text evidence="2">The sequence shown here is derived from an EMBL/GenBank/DDBJ whole genome shotgun (WGS) entry which is preliminary data.</text>
</comment>
<organism evidence="2 3">
    <name type="scientific">Vibrio variabilis</name>
    <dbReference type="NCBI Taxonomy" id="990271"/>
    <lineage>
        <taxon>Bacteria</taxon>
        <taxon>Pseudomonadati</taxon>
        <taxon>Pseudomonadota</taxon>
        <taxon>Gammaproteobacteria</taxon>
        <taxon>Vibrionales</taxon>
        <taxon>Vibrionaceae</taxon>
        <taxon>Vibrio</taxon>
    </lineage>
</organism>
<dbReference type="EMBL" id="JRWM01000003">
    <property type="protein sequence ID" value="KHA62002.1"/>
    <property type="molecule type" value="Genomic_DNA"/>
</dbReference>
<accession>A0ABR4YG82</accession>
<gene>
    <name evidence="2" type="ORF">NL53_01595</name>
</gene>
<dbReference type="Proteomes" id="UP000030520">
    <property type="component" value="Unassembled WGS sequence"/>
</dbReference>
<name>A0ABR4YG82_9VIBR</name>
<reference evidence="2 3" key="1">
    <citation type="submission" date="2014-10" db="EMBL/GenBank/DDBJ databases">
        <title>Genome sequencing of Vibrio variabilis T01.</title>
        <authorList>
            <person name="Chan K.-G."/>
            <person name="Mohamad N.I."/>
        </authorList>
    </citation>
    <scope>NUCLEOTIDE SEQUENCE [LARGE SCALE GENOMIC DNA]</scope>
    <source>
        <strain evidence="2 3">T01</strain>
    </source>
</reference>
<feature type="chain" id="PRO_5046933689" description="Lipoprotein" evidence="1">
    <location>
        <begin position="26"/>
        <end position="186"/>
    </location>
</feature>
<evidence type="ECO:0000313" key="3">
    <source>
        <dbReference type="Proteomes" id="UP000030520"/>
    </source>
</evidence>
<evidence type="ECO:0000256" key="1">
    <source>
        <dbReference type="SAM" id="SignalP"/>
    </source>
</evidence>
<sequence>MNLLKISIVTLSAVLMFGCASPAQVKNMKVDESVNLAFDENLNSAIELNQVGGGEETNPMWTSEIGNKEFEAALKSSLKSQYLLSRDSQSIYELSATLMEVEQPTFGLDMEVTSTVRYILVEKSTNQIIFDELIKAPFTATFGDAFSGVERLKVANEGSAKSNITKFLQKLSQLKIDSTKVTLVSK</sequence>
<keyword evidence="1" id="KW-0732">Signal</keyword>
<evidence type="ECO:0008006" key="4">
    <source>
        <dbReference type="Google" id="ProtNLM"/>
    </source>
</evidence>